<gene>
    <name evidence="3" type="ORF">CAUJ_LOCUS9883</name>
</gene>
<dbReference type="InterPro" id="IPR011009">
    <property type="entry name" value="Kinase-like_dom_sf"/>
</dbReference>
<dbReference type="GO" id="GO:0005524">
    <property type="term" value="F:ATP binding"/>
    <property type="evidence" value="ECO:0007669"/>
    <property type="project" value="UniProtKB-UniRule"/>
</dbReference>
<accession>A0A8S1HDZ8</accession>
<comment type="caution">
    <text evidence="3">The sequence shown here is derived from an EMBL/GenBank/DDBJ whole genome shotgun (WGS) entry which is preliminary data.</text>
</comment>
<dbReference type="InterPro" id="IPR000719">
    <property type="entry name" value="Prot_kinase_dom"/>
</dbReference>
<feature type="domain" description="Protein kinase" evidence="2">
    <location>
        <begin position="25"/>
        <end position="308"/>
    </location>
</feature>
<organism evidence="3 4">
    <name type="scientific">Caenorhabditis auriculariae</name>
    <dbReference type="NCBI Taxonomy" id="2777116"/>
    <lineage>
        <taxon>Eukaryota</taxon>
        <taxon>Metazoa</taxon>
        <taxon>Ecdysozoa</taxon>
        <taxon>Nematoda</taxon>
        <taxon>Chromadorea</taxon>
        <taxon>Rhabditida</taxon>
        <taxon>Rhabditina</taxon>
        <taxon>Rhabditomorpha</taxon>
        <taxon>Rhabditoidea</taxon>
        <taxon>Rhabditidae</taxon>
        <taxon>Peloderinae</taxon>
        <taxon>Caenorhabditis</taxon>
    </lineage>
</organism>
<name>A0A8S1HDZ8_9PELO</name>
<reference evidence="3" key="1">
    <citation type="submission" date="2020-10" db="EMBL/GenBank/DDBJ databases">
        <authorList>
            <person name="Kikuchi T."/>
        </authorList>
    </citation>
    <scope>NUCLEOTIDE SEQUENCE</scope>
    <source>
        <strain evidence="3">NKZ352</strain>
    </source>
</reference>
<keyword evidence="1" id="KW-0067">ATP-binding</keyword>
<evidence type="ECO:0000313" key="3">
    <source>
        <dbReference type="EMBL" id="CAD6193964.1"/>
    </source>
</evidence>
<dbReference type="InterPro" id="IPR050235">
    <property type="entry name" value="CK1_Ser-Thr_kinase"/>
</dbReference>
<dbReference type="SMART" id="SM00220">
    <property type="entry name" value="S_TKc"/>
    <property type="match status" value="1"/>
</dbReference>
<protein>
    <recommendedName>
        <fullName evidence="2">Protein kinase domain-containing protein</fullName>
    </recommendedName>
</protein>
<dbReference type="PANTHER" id="PTHR11909">
    <property type="entry name" value="CASEIN KINASE-RELATED"/>
    <property type="match status" value="1"/>
</dbReference>
<keyword evidence="4" id="KW-1185">Reference proteome</keyword>
<dbReference type="Proteomes" id="UP000835052">
    <property type="component" value="Unassembled WGS sequence"/>
</dbReference>
<proteinExistence type="predicted"/>
<keyword evidence="1" id="KW-0547">Nucleotide-binding</keyword>
<evidence type="ECO:0000313" key="4">
    <source>
        <dbReference type="Proteomes" id="UP000835052"/>
    </source>
</evidence>
<evidence type="ECO:0000259" key="2">
    <source>
        <dbReference type="PROSITE" id="PS50011"/>
    </source>
</evidence>
<dbReference type="GO" id="GO:0004672">
    <property type="term" value="F:protein kinase activity"/>
    <property type="evidence" value="ECO:0007669"/>
    <property type="project" value="InterPro"/>
</dbReference>
<dbReference type="AlphaFoldDB" id="A0A8S1HDZ8"/>
<dbReference type="PROSITE" id="PS50011">
    <property type="entry name" value="PROTEIN_KINASE_DOM"/>
    <property type="match status" value="1"/>
</dbReference>
<dbReference type="Pfam" id="PF00069">
    <property type="entry name" value="Pkinase"/>
    <property type="match status" value="1"/>
</dbReference>
<dbReference type="OrthoDB" id="5979581at2759"/>
<dbReference type="EMBL" id="CAJGYM010000040">
    <property type="protein sequence ID" value="CAD6193964.1"/>
    <property type="molecule type" value="Genomic_DNA"/>
</dbReference>
<dbReference type="PROSITE" id="PS00107">
    <property type="entry name" value="PROTEIN_KINASE_ATP"/>
    <property type="match status" value="1"/>
</dbReference>
<evidence type="ECO:0000256" key="1">
    <source>
        <dbReference type="PROSITE-ProRule" id="PRU10141"/>
    </source>
</evidence>
<feature type="binding site" evidence="1">
    <location>
        <position position="53"/>
    </location>
    <ligand>
        <name>ATP</name>
        <dbReference type="ChEBI" id="CHEBI:30616"/>
    </ligand>
</feature>
<dbReference type="Gene3D" id="1.10.510.10">
    <property type="entry name" value="Transferase(Phosphotransferase) domain 1"/>
    <property type="match status" value="1"/>
</dbReference>
<dbReference type="SUPFAM" id="SSF56112">
    <property type="entry name" value="Protein kinase-like (PK-like)"/>
    <property type="match status" value="1"/>
</dbReference>
<dbReference type="InterPro" id="IPR017441">
    <property type="entry name" value="Protein_kinase_ATP_BS"/>
</dbReference>
<sequence>MADLGRISETQENFSLQEGETVSKYRIEGLLGCGSYGKVYKVSDAANTFYALKTELRNTKVKGLKMEVVVLRDVRNLESDRFCELITCGRTKKFNYLVMSLVGKTIDDLRVNNTKSNRKLTLGCGISVGMQCLEAVHSLHNALYINRDIKPANFCLSLQDHRRILMIDFGMCRKFVDSDGNLRQPRWSVGFRGTLRYAALSTHYGKENCRKDDIESWLYVLIESLVGRLPWSDSDGLTFVSFQKQTARTSGLRELFSGVPKELIHALFYIDSLQFYDEPDYSILRGLLREALTQNNLEEHPYDWELNK</sequence>